<dbReference type="PANTHER" id="PTHR43656:SF2">
    <property type="entry name" value="BINDING OXIDOREDUCTASE, PUTATIVE (AFU_ORTHOLOGUE AFUA_2G08260)-RELATED"/>
    <property type="match status" value="1"/>
</dbReference>
<dbReference type="InterPro" id="IPR001155">
    <property type="entry name" value="OxRdtase_FMN_N"/>
</dbReference>
<dbReference type="SUPFAM" id="SSF51395">
    <property type="entry name" value="FMN-linked oxidoreductases"/>
    <property type="match status" value="1"/>
</dbReference>
<dbReference type="Gene3D" id="3.20.20.70">
    <property type="entry name" value="Aldolase class I"/>
    <property type="match status" value="1"/>
</dbReference>
<evidence type="ECO:0000313" key="5">
    <source>
        <dbReference type="Proteomes" id="UP001595615"/>
    </source>
</evidence>
<organism evidence="4 5">
    <name type="scientific">Sphingoaurantiacus capsulatus</name>
    <dbReference type="NCBI Taxonomy" id="1771310"/>
    <lineage>
        <taxon>Bacteria</taxon>
        <taxon>Pseudomonadati</taxon>
        <taxon>Pseudomonadota</taxon>
        <taxon>Alphaproteobacteria</taxon>
        <taxon>Sphingomonadales</taxon>
        <taxon>Sphingosinicellaceae</taxon>
        <taxon>Sphingoaurantiacus</taxon>
    </lineage>
</organism>
<dbReference type="Pfam" id="PF00724">
    <property type="entry name" value="Oxidored_FMN"/>
    <property type="match status" value="1"/>
</dbReference>
<dbReference type="InterPro" id="IPR051799">
    <property type="entry name" value="NADH_flavin_oxidoreductase"/>
</dbReference>
<keyword evidence="1" id="KW-0285">Flavoprotein</keyword>
<dbReference type="Proteomes" id="UP001595615">
    <property type="component" value="Unassembled WGS sequence"/>
</dbReference>
<dbReference type="RefSeq" id="WP_380856537.1">
    <property type="nucleotide sequence ID" value="NZ_JBHRXV010000001.1"/>
</dbReference>
<gene>
    <name evidence="4" type="ORF">ACFOMD_02915</name>
</gene>
<proteinExistence type="predicted"/>
<dbReference type="PANTHER" id="PTHR43656">
    <property type="entry name" value="BINDING OXIDOREDUCTASE, PUTATIVE (AFU_ORTHOLOGUE AFUA_2G08260)-RELATED"/>
    <property type="match status" value="1"/>
</dbReference>
<name>A0ABV7X5T2_9SPHN</name>
<dbReference type="InterPro" id="IPR013785">
    <property type="entry name" value="Aldolase_TIM"/>
</dbReference>
<dbReference type="EMBL" id="JBHRXV010000001">
    <property type="protein sequence ID" value="MFC3711505.1"/>
    <property type="molecule type" value="Genomic_DNA"/>
</dbReference>
<keyword evidence="2" id="KW-0560">Oxidoreductase</keyword>
<evidence type="ECO:0000256" key="1">
    <source>
        <dbReference type="ARBA" id="ARBA00022630"/>
    </source>
</evidence>
<feature type="domain" description="NADH:flavin oxidoreductase/NADH oxidase N-terminal" evidence="3">
    <location>
        <begin position="7"/>
        <end position="340"/>
    </location>
</feature>
<dbReference type="CDD" id="cd04733">
    <property type="entry name" value="OYE_like_2_FMN"/>
    <property type="match status" value="1"/>
</dbReference>
<accession>A0ABV7X5T2</accession>
<evidence type="ECO:0000313" key="4">
    <source>
        <dbReference type="EMBL" id="MFC3711505.1"/>
    </source>
</evidence>
<comment type="caution">
    <text evidence="4">The sequence shown here is derived from an EMBL/GenBank/DDBJ whole genome shotgun (WGS) entry which is preliminary data.</text>
</comment>
<evidence type="ECO:0000256" key="2">
    <source>
        <dbReference type="ARBA" id="ARBA00023002"/>
    </source>
</evidence>
<reference evidence="5" key="1">
    <citation type="journal article" date="2019" name="Int. J. Syst. Evol. Microbiol.">
        <title>The Global Catalogue of Microorganisms (GCM) 10K type strain sequencing project: providing services to taxonomists for standard genome sequencing and annotation.</title>
        <authorList>
            <consortium name="The Broad Institute Genomics Platform"/>
            <consortium name="The Broad Institute Genome Sequencing Center for Infectious Disease"/>
            <person name="Wu L."/>
            <person name="Ma J."/>
        </authorList>
    </citation>
    <scope>NUCLEOTIDE SEQUENCE [LARGE SCALE GENOMIC DNA]</scope>
    <source>
        <strain evidence="5">KCTC 42644</strain>
    </source>
</reference>
<protein>
    <submittedName>
        <fullName evidence="4">NADH:flavin oxidoreductase/NADH oxidase family protein</fullName>
    </submittedName>
</protein>
<sequence length="432" mass="46399">MGHSIAEPLTLPCGAVIPNRLGKGAMTEGLASPAGLPTQELETLYRVWSHGGAGMLLTGNVLIDADHLERPGNVILDRPPSPEMKAALKRWAAAGTEGGNHLWMQISHAGRQTQKNVNPHPKAPSAVSMDLPGGRFGEPVALTGDEIRELIERFVVAATAAEAAGFTGVQIHGAHGYLLSQFLSPRTNRRDDEWGGSLENRAHFLLEVVRRVRAAVKPGFAVSVKLNSADFQRGGFAFEDSLQVARWLEEAGVDLLEISGGSYEQPAMMDIPGLDAPEPQKLAKSTAAREAYFVDFAKAMKAELSRMPLMVTGGFRTRAAMEHALDSGAADLIGLGRPLCGAPAACNALLGGGMAALPRYENELSLLPGWLRWMEGSNLVRAIGGFAVQLWYYAQLDHIGRTGTPQVAQSPFSAMRQVEKHHADWLAARKAL</sequence>
<keyword evidence="5" id="KW-1185">Reference proteome</keyword>
<evidence type="ECO:0000259" key="3">
    <source>
        <dbReference type="Pfam" id="PF00724"/>
    </source>
</evidence>